<dbReference type="Pfam" id="PF00474">
    <property type="entry name" value="SSF"/>
    <property type="match status" value="1"/>
</dbReference>
<evidence type="ECO:0000256" key="1">
    <source>
        <dbReference type="ARBA" id="ARBA00004141"/>
    </source>
</evidence>
<dbReference type="GO" id="GO:0033922">
    <property type="term" value="F:peptidoglycan beta-N-acetylmuramidase activity"/>
    <property type="evidence" value="ECO:0007669"/>
    <property type="project" value="InterPro"/>
</dbReference>
<proteinExistence type="inferred from homology"/>
<dbReference type="Pfam" id="PF20732">
    <property type="entry name" value="NamZ_C"/>
    <property type="match status" value="1"/>
</dbReference>
<dbReference type="InterPro" id="IPR001734">
    <property type="entry name" value="Na/solute_symporter"/>
</dbReference>
<evidence type="ECO:0000256" key="3">
    <source>
        <dbReference type="ARBA" id="ARBA00022692"/>
    </source>
</evidence>
<dbReference type="InterPro" id="IPR048502">
    <property type="entry name" value="NamZ_N"/>
</dbReference>
<feature type="transmembrane region" description="Helical" evidence="6">
    <location>
        <begin position="255"/>
        <end position="272"/>
    </location>
</feature>
<dbReference type="GO" id="GO:0022857">
    <property type="term" value="F:transmembrane transporter activity"/>
    <property type="evidence" value="ECO:0007669"/>
    <property type="project" value="InterPro"/>
</dbReference>
<dbReference type="InterPro" id="IPR038377">
    <property type="entry name" value="Na/Glc_symporter_sf"/>
</dbReference>
<feature type="transmembrane region" description="Helical" evidence="6">
    <location>
        <begin position="293"/>
        <end position="322"/>
    </location>
</feature>
<dbReference type="Proteomes" id="UP000198356">
    <property type="component" value="Unassembled WGS sequence"/>
</dbReference>
<feature type="transmembrane region" description="Helical" evidence="6">
    <location>
        <begin position="392"/>
        <end position="413"/>
    </location>
</feature>
<feature type="transmembrane region" description="Helical" evidence="6">
    <location>
        <begin position="342"/>
        <end position="362"/>
    </location>
</feature>
<feature type="transmembrane region" description="Helical" evidence="6">
    <location>
        <begin position="162"/>
        <end position="192"/>
    </location>
</feature>
<dbReference type="GO" id="GO:0016020">
    <property type="term" value="C:membrane"/>
    <property type="evidence" value="ECO:0007669"/>
    <property type="project" value="UniProtKB-SubCell"/>
</dbReference>
<dbReference type="Pfam" id="PF00144">
    <property type="entry name" value="Beta-lactamase"/>
    <property type="match status" value="1"/>
</dbReference>
<dbReference type="InterPro" id="IPR001466">
    <property type="entry name" value="Beta-lactam-related"/>
</dbReference>
<comment type="similarity">
    <text evidence="2">Belongs to the sodium:solute symporter (SSF) (TC 2.A.21) family.</text>
</comment>
<dbReference type="PANTHER" id="PTHR42915:SF1">
    <property type="entry name" value="PEPTIDOGLYCAN BETA-N-ACETYLMURAMIDASE NAMZ"/>
    <property type="match status" value="1"/>
</dbReference>
<reference evidence="10 11" key="1">
    <citation type="submission" date="2017-06" db="EMBL/GenBank/DDBJ databases">
        <authorList>
            <person name="Kim H.J."/>
            <person name="Triplett B.A."/>
        </authorList>
    </citation>
    <scope>NUCLEOTIDE SEQUENCE [LARGE SCALE GENOMIC DNA]</scope>
    <source>
        <strain evidence="10 11">DSM 18704</strain>
    </source>
</reference>
<dbReference type="Pfam" id="PF07075">
    <property type="entry name" value="NamZ_N"/>
    <property type="match status" value="1"/>
</dbReference>
<keyword evidence="5 6" id="KW-0472">Membrane</keyword>
<evidence type="ECO:0000259" key="7">
    <source>
        <dbReference type="Pfam" id="PF00144"/>
    </source>
</evidence>
<evidence type="ECO:0000259" key="9">
    <source>
        <dbReference type="Pfam" id="PF20732"/>
    </source>
</evidence>
<dbReference type="InterPro" id="IPR012338">
    <property type="entry name" value="Beta-lactam/transpept-like"/>
</dbReference>
<dbReference type="CDD" id="cd11493">
    <property type="entry name" value="SLC5sbd_NIS-like_u1"/>
    <property type="match status" value="1"/>
</dbReference>
<comment type="subcellular location">
    <subcellularLocation>
        <location evidence="1">Membrane</location>
        <topology evidence="1">Multi-pass membrane protein</topology>
    </subcellularLocation>
</comment>
<sequence>MPSSISTLGLALLSTWIAPPTRLAPVDLALVAAYLVAITVFGLRFSKKAGKQDRSLKTYFLAGNTIPWWAIALSIVSAETSTLTIVSIPGVAFGGDFGFLQVVLGYMVGRVLVALLFLPRYFRGEMLTAYQLIDQRFGHTLHKVTAGLFLITRAAAEGVRVFAISIVVGIAIGTGDTLSIAIISALTLLYTFEGGMAAVIWTDVVQMGLYVAGTVVALFTLGAHIPGGWTQIHAVAAPLHKFHMLDFSLNLTQNYTFWAGLLGGSFLTMASHGTDQLMVQRMLAARNLRESRIALLSSGVVIFFQFTLFLLIGAGLFVFYGLHPQVFASSDRIFPSFIVQQMPHGVAGLLVAAILAAAMSNLSAALNSLASTTVVDFYMHLRPQADGAERTLISRTATVFWAVVLFAIAVYSIQHGGKGHVVETGLSIASVAYGALLGVFLLGTLTRYATQTGAIAGMVFGFTTNFILWLPSITPIRQIGGIAIPHIAFTWFVLIGSSVTFALGSLASLIFRKQSLNKATAAALILLLATPFGRAEKPVILSEAEGPASGIAPDFTPVSALIQRAIAEKKLPGAVVVIGHGGSIVFERAYGNRALEPSIEPMTEDTIFDMASLSKVLSTTVAVLQLYEQGKIDLDAPVAKYLPAFAQNGKDRITVRELMTHYSGLPEDVDLKDDWGLTTPDKAEGIRRAMASVPYGPAGVTFKYSDINFITLGALVESISGETLNSYAKEHVFKPLEMAETMYHPIFGYCSPSYSWEPPPYGHSDPRLGPPQRCSSSANSALIRLALEKNPRTSPTAHDNEGSSATNPLFDHLLRGTVHDPTTRRMGGVAGHAGVFSTAADTAKFAQALLDKLLFDKGPFPLKQSTLKLATSPNEPSTAVKTATIFTADGKPTTGPASRGLGWDLNSAFSRPRGEVFPITTKGHPGSFGHTGFTGTSLWIDPTTDTYVILLANAIHPRGGAPISVLRGQVATAAAKAIHACPVSTICDDVIVTADSGEIQPDAPRLASETWVSGAATLTGIDVLEQTNFVELKEAAKRHDGHLRIGLLTNQTGLDSHGRRTVDILAHAPAPIQLKALFTPEHGLFGKQDTEHLKAEEDAVTRLPVLNLYGPKPSDKRPKQTDLANLDAIVIDLQDAGVRFYTYESIVGYFVEASAAAKKNGHDLEIIVLDRPTLTASLAADGPISDPGLEAYVNYMVEPSTPAMTLGELAKFVQGEIASQATVTVVPMRDWSHAEFFGDTHLAWVNPSPNLKSARAAVLYPGIGLAETTNISIGRGTDTPFEHIGAPWIQSKELADYLNGRNIPGVRVTPTTLTVAEDANKYPSHGQTIPGVHFEVADRKAFEAPEFGIELLSALHRLYPAEFQLAKAQTILCSASTLAAIERGDDPRAIAASWSPALKEFDARRRKYLLYQ</sequence>
<accession>A0A239HNX7</accession>
<evidence type="ECO:0000313" key="11">
    <source>
        <dbReference type="Proteomes" id="UP000198356"/>
    </source>
</evidence>
<feature type="transmembrane region" description="Helical" evidence="6">
    <location>
        <begin position="27"/>
        <end position="46"/>
    </location>
</feature>
<name>A0A239HNX7_9BACT</name>
<feature type="transmembrane region" description="Helical" evidence="6">
    <location>
        <begin position="482"/>
        <end position="503"/>
    </location>
</feature>
<keyword evidence="3 6" id="KW-0812">Transmembrane</keyword>
<dbReference type="InterPro" id="IPR048503">
    <property type="entry name" value="NamZ_C"/>
</dbReference>
<dbReference type="OrthoDB" id="9801061at2"/>
<evidence type="ECO:0000313" key="10">
    <source>
        <dbReference type="EMBL" id="SNS83047.1"/>
    </source>
</evidence>
<feature type="domain" description="Peptidoglycan beta-N-acetylmuramidase NamZ C-terminal" evidence="9">
    <location>
        <begin position="1258"/>
        <end position="1411"/>
    </location>
</feature>
<feature type="transmembrane region" description="Helical" evidence="6">
    <location>
        <begin position="98"/>
        <end position="119"/>
    </location>
</feature>
<feature type="transmembrane region" description="Helical" evidence="6">
    <location>
        <begin position="515"/>
        <end position="533"/>
    </location>
</feature>
<dbReference type="Gene3D" id="3.40.710.10">
    <property type="entry name" value="DD-peptidase/beta-lactamase superfamily"/>
    <property type="match status" value="1"/>
</dbReference>
<keyword evidence="11" id="KW-1185">Reference proteome</keyword>
<dbReference type="Gene3D" id="1.20.1730.10">
    <property type="entry name" value="Sodium/glucose cotransporter"/>
    <property type="match status" value="1"/>
</dbReference>
<evidence type="ECO:0000259" key="8">
    <source>
        <dbReference type="Pfam" id="PF07075"/>
    </source>
</evidence>
<dbReference type="SUPFAM" id="SSF56601">
    <property type="entry name" value="beta-lactamase/transpeptidase-like"/>
    <property type="match status" value="1"/>
</dbReference>
<evidence type="ECO:0000256" key="4">
    <source>
        <dbReference type="ARBA" id="ARBA00022989"/>
    </source>
</evidence>
<dbReference type="Gene3D" id="3.90.1150.140">
    <property type="match status" value="1"/>
</dbReference>
<protein>
    <submittedName>
        <fullName evidence="10">Transporter, SSS family</fullName>
    </submittedName>
</protein>
<feature type="transmembrane region" description="Helical" evidence="6">
    <location>
        <begin position="452"/>
        <end position="470"/>
    </location>
</feature>
<keyword evidence="4 6" id="KW-1133">Transmembrane helix</keyword>
<feature type="domain" description="Beta-lactamase-related" evidence="7">
    <location>
        <begin position="559"/>
        <end position="957"/>
    </location>
</feature>
<feature type="transmembrane region" description="Helical" evidence="6">
    <location>
        <begin position="204"/>
        <end position="225"/>
    </location>
</feature>
<dbReference type="RefSeq" id="WP_089407966.1">
    <property type="nucleotide sequence ID" value="NZ_FZOU01000002.1"/>
</dbReference>
<organism evidence="10 11">
    <name type="scientific">Granulicella rosea</name>
    <dbReference type="NCBI Taxonomy" id="474952"/>
    <lineage>
        <taxon>Bacteria</taxon>
        <taxon>Pseudomonadati</taxon>
        <taxon>Acidobacteriota</taxon>
        <taxon>Terriglobia</taxon>
        <taxon>Terriglobales</taxon>
        <taxon>Acidobacteriaceae</taxon>
        <taxon>Granulicella</taxon>
    </lineage>
</organism>
<dbReference type="EMBL" id="FZOU01000002">
    <property type="protein sequence ID" value="SNS83047.1"/>
    <property type="molecule type" value="Genomic_DNA"/>
</dbReference>
<feature type="transmembrane region" description="Helical" evidence="6">
    <location>
        <begin position="58"/>
        <end position="78"/>
    </location>
</feature>
<dbReference type="PROSITE" id="PS50283">
    <property type="entry name" value="NA_SOLUT_SYMP_3"/>
    <property type="match status" value="1"/>
</dbReference>
<evidence type="ECO:0000256" key="5">
    <source>
        <dbReference type="ARBA" id="ARBA00023136"/>
    </source>
</evidence>
<gene>
    <name evidence="10" type="ORF">SAMN05421770_102488</name>
</gene>
<feature type="transmembrane region" description="Helical" evidence="6">
    <location>
        <begin position="425"/>
        <end position="445"/>
    </location>
</feature>
<dbReference type="PANTHER" id="PTHR42915">
    <property type="entry name" value="HYPOTHETICAL 460 KDA PROTEIN IN FEUA-SIGW INTERGENIC REGION [PRECURSOR]"/>
    <property type="match status" value="1"/>
</dbReference>
<dbReference type="InterPro" id="IPR008302">
    <property type="entry name" value="NamZ"/>
</dbReference>
<evidence type="ECO:0000256" key="6">
    <source>
        <dbReference type="SAM" id="Phobius"/>
    </source>
</evidence>
<dbReference type="Gene3D" id="3.40.50.12170">
    <property type="entry name" value="Uncharacterised protein PF07075, DUF1343"/>
    <property type="match status" value="1"/>
</dbReference>
<evidence type="ECO:0000256" key="2">
    <source>
        <dbReference type="ARBA" id="ARBA00006434"/>
    </source>
</evidence>
<feature type="domain" description="Peptidoglycan beta-N-acetylmuramidase NamZ N-terminal" evidence="8">
    <location>
        <begin position="1045"/>
        <end position="1253"/>
    </location>
</feature>
<dbReference type="NCBIfam" id="TIGR00813">
    <property type="entry name" value="sss"/>
    <property type="match status" value="1"/>
</dbReference>